<keyword evidence="6" id="KW-0926">Vacuole</keyword>
<dbReference type="AlphaFoldDB" id="A0A1J7H1W3"/>
<proteinExistence type="inferred from homology"/>
<evidence type="ECO:0000256" key="1">
    <source>
        <dbReference type="ARBA" id="ARBA00001947"/>
    </source>
</evidence>
<accession>A0A1J7H1W3</accession>
<dbReference type="SUPFAM" id="SSF53187">
    <property type="entry name" value="Zn-dependent exopeptidases"/>
    <property type="match status" value="2"/>
</dbReference>
<dbReference type="Gramene" id="OIW06718">
    <property type="protein sequence ID" value="OIW06718"/>
    <property type="gene ID" value="TanjilG_11443"/>
</dbReference>
<dbReference type="Pfam" id="PF04389">
    <property type="entry name" value="Peptidase_M28"/>
    <property type="match status" value="2"/>
</dbReference>
<protein>
    <recommendedName>
        <fullName evidence="5">Vacuolar membrane protease</fullName>
    </recommendedName>
    <alternativeName>
        <fullName evidence="9">FXNA-related family protease 1</fullName>
    </alternativeName>
</protein>
<dbReference type="Proteomes" id="UP000188354">
    <property type="component" value="Chromosome LG08"/>
</dbReference>
<dbReference type="STRING" id="3871.A0A1J7H1W3"/>
<evidence type="ECO:0000259" key="11">
    <source>
        <dbReference type="Pfam" id="PF04389"/>
    </source>
</evidence>
<keyword evidence="13" id="KW-1185">Reference proteome</keyword>
<keyword evidence="7" id="KW-1133">Transmembrane helix</keyword>
<dbReference type="PANTHER" id="PTHR12147:SF58">
    <property type="entry name" value="VACUOLAR MEMBRANE PROTEASE"/>
    <property type="match status" value="1"/>
</dbReference>
<evidence type="ECO:0000256" key="3">
    <source>
        <dbReference type="ARBA" id="ARBA00004128"/>
    </source>
</evidence>
<keyword evidence="8" id="KW-0325">Glycoprotein</keyword>
<comment type="similarity">
    <text evidence="4">Belongs to the peptidase M28 family.</text>
</comment>
<comment type="function">
    <text evidence="2">May be involved in vacuolar sorting and osmoregulation.</text>
</comment>
<reference evidence="12 13" key="1">
    <citation type="journal article" date="2017" name="Plant Biotechnol. J.">
        <title>A comprehensive draft genome sequence for lupin (Lupinus angustifolius), an emerging health food: insights into plant-microbe interactions and legume evolution.</title>
        <authorList>
            <person name="Hane J.K."/>
            <person name="Ming Y."/>
            <person name="Kamphuis L.G."/>
            <person name="Nelson M.N."/>
            <person name="Garg G."/>
            <person name="Atkins C.A."/>
            <person name="Bayer P.E."/>
            <person name="Bravo A."/>
            <person name="Bringans S."/>
            <person name="Cannon S."/>
            <person name="Edwards D."/>
            <person name="Foley R."/>
            <person name="Gao L.L."/>
            <person name="Harrison M.J."/>
            <person name="Huang W."/>
            <person name="Hurgobin B."/>
            <person name="Li S."/>
            <person name="Liu C.W."/>
            <person name="McGrath A."/>
            <person name="Morahan G."/>
            <person name="Murray J."/>
            <person name="Weller J."/>
            <person name="Jian J."/>
            <person name="Singh K.B."/>
        </authorList>
    </citation>
    <scope>NUCLEOTIDE SEQUENCE [LARGE SCALE GENOMIC DNA]</scope>
    <source>
        <strain evidence="13">cv. Tanjil</strain>
        <tissue evidence="12">Whole plant</tissue>
    </source>
</reference>
<dbReference type="Gene3D" id="3.40.630.10">
    <property type="entry name" value="Zn peptidases"/>
    <property type="match status" value="2"/>
</dbReference>
<gene>
    <name evidence="12" type="ORF">TanjilG_11443</name>
</gene>
<dbReference type="GO" id="GO:0005774">
    <property type="term" value="C:vacuolar membrane"/>
    <property type="evidence" value="ECO:0007669"/>
    <property type="project" value="UniProtKB-SubCell"/>
</dbReference>
<name>A0A1J7H1W3_LUPAN</name>
<feature type="region of interest" description="Disordered" evidence="10">
    <location>
        <begin position="571"/>
        <end position="603"/>
    </location>
</feature>
<dbReference type="InterPro" id="IPR007484">
    <property type="entry name" value="Peptidase_M28"/>
</dbReference>
<dbReference type="EMBL" id="CM007368">
    <property type="protein sequence ID" value="OIW06718.1"/>
    <property type="molecule type" value="Genomic_DNA"/>
</dbReference>
<organism evidence="12 13">
    <name type="scientific">Lupinus angustifolius</name>
    <name type="common">Narrow-leaved blue lupine</name>
    <dbReference type="NCBI Taxonomy" id="3871"/>
    <lineage>
        <taxon>Eukaryota</taxon>
        <taxon>Viridiplantae</taxon>
        <taxon>Streptophyta</taxon>
        <taxon>Embryophyta</taxon>
        <taxon>Tracheophyta</taxon>
        <taxon>Spermatophyta</taxon>
        <taxon>Magnoliopsida</taxon>
        <taxon>eudicotyledons</taxon>
        <taxon>Gunneridae</taxon>
        <taxon>Pentapetalae</taxon>
        <taxon>rosids</taxon>
        <taxon>fabids</taxon>
        <taxon>Fabales</taxon>
        <taxon>Fabaceae</taxon>
        <taxon>Papilionoideae</taxon>
        <taxon>50 kb inversion clade</taxon>
        <taxon>genistoids sensu lato</taxon>
        <taxon>core genistoids</taxon>
        <taxon>Genisteae</taxon>
        <taxon>Lupinus</taxon>
    </lineage>
</organism>
<dbReference type="GO" id="GO:0006508">
    <property type="term" value="P:proteolysis"/>
    <property type="evidence" value="ECO:0007669"/>
    <property type="project" value="InterPro"/>
</dbReference>
<evidence type="ECO:0000313" key="13">
    <source>
        <dbReference type="Proteomes" id="UP000188354"/>
    </source>
</evidence>
<comment type="subcellular location">
    <subcellularLocation>
        <location evidence="3">Vacuole membrane</location>
        <topology evidence="3">Multi-pass membrane protein</topology>
    </subcellularLocation>
</comment>
<evidence type="ECO:0000256" key="10">
    <source>
        <dbReference type="SAM" id="MobiDB-lite"/>
    </source>
</evidence>
<dbReference type="GO" id="GO:0008235">
    <property type="term" value="F:metalloexopeptidase activity"/>
    <property type="evidence" value="ECO:0007669"/>
    <property type="project" value="InterPro"/>
</dbReference>
<evidence type="ECO:0000256" key="5">
    <source>
        <dbReference type="ARBA" id="ARBA00017435"/>
    </source>
</evidence>
<dbReference type="InterPro" id="IPR045175">
    <property type="entry name" value="M28_fam"/>
</dbReference>
<dbReference type="PANTHER" id="PTHR12147">
    <property type="entry name" value="METALLOPEPTIDASE M28 FAMILY MEMBER"/>
    <property type="match status" value="1"/>
</dbReference>
<evidence type="ECO:0000256" key="6">
    <source>
        <dbReference type="ARBA" id="ARBA00022554"/>
    </source>
</evidence>
<evidence type="ECO:0000256" key="2">
    <source>
        <dbReference type="ARBA" id="ARBA00003273"/>
    </source>
</evidence>
<evidence type="ECO:0000256" key="4">
    <source>
        <dbReference type="ARBA" id="ARBA00010918"/>
    </source>
</evidence>
<sequence length="621" mass="66557">MFGSAGSKDGSKVSSNQGGKTVFSEDEALKHFNALTEVTSKPVNSQADLTPALEYVLKESQNTKETADVDVDVEVNLVPENSSDSNMKNLVLSMLPKGVSDAKDNTVLVSTDIDVAPSKEGNGDKLSSAAFMMELARGVSKSAQELKNGVIFFFNTAEEGAKRFITQGVVPPGAIKSSTEFLGKLSGKDFPFTNKKDQPQVPHTKNYKFEPEKQGSFQHLGDNLLPFLLDHMVGSGAGKRFFSGVEALKHLNALTNKLSPPVDSKADDLNPSLQYVLKEIQKIKESADRDVNVEVDRFPINSGDLNLKNVVLRILPKAVSDAKANAALVSAHVDAASNKRNLLMQHQLSDAIRVAIDLDSLFAEGKKPSVFQNHKFDPEKPESFQHLGDNLLPFLLQLDHAVGPAASKGSSAAGKTVFSGADALKHAKALTEMLSRPVDSKADLNPAQQYVLKELQKIKGTAKGDVDVDVNIFPVKSGDSNMKNVVLRILPKAVSDAKEKAILVSANTDATAAASKEAARDKLSSAAFMLELALGVSKSARELENGVIFLFNSAKEDAKSFIIQDLSSSGPIKSSTSAETGVLSSGKGPSGDKDQNLDPVKQGTFQDMGDNLLSYLLHNDH</sequence>
<feature type="compositionally biased region" description="Polar residues" evidence="10">
    <location>
        <begin position="571"/>
        <end position="583"/>
    </location>
</feature>
<evidence type="ECO:0000256" key="9">
    <source>
        <dbReference type="ARBA" id="ARBA00031512"/>
    </source>
</evidence>
<evidence type="ECO:0000256" key="7">
    <source>
        <dbReference type="ARBA" id="ARBA00022989"/>
    </source>
</evidence>
<feature type="domain" description="Peptidase M28" evidence="11">
    <location>
        <begin position="484"/>
        <end position="557"/>
    </location>
</feature>
<keyword evidence="7" id="KW-0812">Transmembrane</keyword>
<evidence type="ECO:0000313" key="12">
    <source>
        <dbReference type="EMBL" id="OIW06718.1"/>
    </source>
</evidence>
<comment type="cofactor">
    <cofactor evidence="1">
        <name>Zn(2+)</name>
        <dbReference type="ChEBI" id="CHEBI:29105"/>
    </cofactor>
</comment>
<feature type="domain" description="Peptidase M28" evidence="11">
    <location>
        <begin position="101"/>
        <end position="165"/>
    </location>
</feature>
<evidence type="ECO:0000256" key="8">
    <source>
        <dbReference type="ARBA" id="ARBA00023180"/>
    </source>
</evidence>
<keyword evidence="7" id="KW-0472">Membrane</keyword>